<keyword evidence="6" id="KW-0804">Transcription</keyword>
<dbReference type="SUPFAM" id="SSF46689">
    <property type="entry name" value="Homeodomain-like"/>
    <property type="match status" value="1"/>
</dbReference>
<dbReference type="InterPro" id="IPR002078">
    <property type="entry name" value="Sigma_54_int"/>
</dbReference>
<dbReference type="CDD" id="cd17550">
    <property type="entry name" value="REC_NtrX-like"/>
    <property type="match status" value="1"/>
</dbReference>
<dbReference type="SUPFAM" id="SSF52540">
    <property type="entry name" value="P-loop containing nucleoside triphosphate hydrolases"/>
    <property type="match status" value="1"/>
</dbReference>
<dbReference type="PROSITE" id="PS50045">
    <property type="entry name" value="SIGMA54_INTERACT_4"/>
    <property type="match status" value="1"/>
</dbReference>
<evidence type="ECO:0000313" key="11">
    <source>
        <dbReference type="Proteomes" id="UP000322454"/>
    </source>
</evidence>
<accession>A0A520X828</accession>
<evidence type="ECO:0000256" key="5">
    <source>
        <dbReference type="ARBA" id="ARBA00023125"/>
    </source>
</evidence>
<feature type="domain" description="Sigma-54 factor interaction" evidence="8">
    <location>
        <begin position="139"/>
        <end position="366"/>
    </location>
</feature>
<dbReference type="InterPro" id="IPR002197">
    <property type="entry name" value="HTH_Fis"/>
</dbReference>
<dbReference type="InterPro" id="IPR003593">
    <property type="entry name" value="AAA+_ATPase"/>
</dbReference>
<dbReference type="SMART" id="SM00448">
    <property type="entry name" value="REC"/>
    <property type="match status" value="1"/>
</dbReference>
<dbReference type="SUPFAM" id="SSF52172">
    <property type="entry name" value="CheY-like"/>
    <property type="match status" value="1"/>
</dbReference>
<reference evidence="10 11" key="1">
    <citation type="submission" date="2019-01" db="EMBL/GenBank/DDBJ databases">
        <title>Insights into ecological role of a new deltaproteobacterial order Candidatus Sinidesulfobacterales (Sva0485) by metagenomics and metatranscriptomics.</title>
        <authorList>
            <person name="Tan S."/>
            <person name="Liu J."/>
            <person name="Fang Y."/>
            <person name="Hedlund B."/>
            <person name="Lian Z.-H."/>
            <person name="Huang L.-Y."/>
            <person name="Li J.-T."/>
            <person name="Huang L.-N."/>
            <person name="Li W.-J."/>
            <person name="Jiang H.-C."/>
            <person name="Dong H.-L."/>
            <person name="Shu W.-S."/>
        </authorList>
    </citation>
    <scope>NUCLEOTIDE SEQUENCE [LARGE SCALE GENOMIC DNA]</scope>
    <source>
        <strain evidence="10">AP4</strain>
    </source>
</reference>
<dbReference type="EMBL" id="SHMQ01000039">
    <property type="protein sequence ID" value="RZV37318.1"/>
    <property type="molecule type" value="Genomic_DNA"/>
</dbReference>
<dbReference type="PROSITE" id="PS50110">
    <property type="entry name" value="RESPONSE_REGULATORY"/>
    <property type="match status" value="1"/>
</dbReference>
<feature type="domain" description="Response regulatory" evidence="9">
    <location>
        <begin position="3"/>
        <end position="117"/>
    </location>
</feature>
<dbReference type="InterPro" id="IPR025944">
    <property type="entry name" value="Sigma_54_int_dom_CS"/>
</dbReference>
<dbReference type="FunFam" id="3.40.50.2300:FF:000018">
    <property type="entry name" value="DNA-binding transcriptional regulator NtrC"/>
    <property type="match status" value="1"/>
</dbReference>
<evidence type="ECO:0000256" key="7">
    <source>
        <dbReference type="PROSITE-ProRule" id="PRU00169"/>
    </source>
</evidence>
<evidence type="ECO:0000259" key="9">
    <source>
        <dbReference type="PROSITE" id="PS50110"/>
    </source>
</evidence>
<evidence type="ECO:0000256" key="1">
    <source>
        <dbReference type="ARBA" id="ARBA00022553"/>
    </source>
</evidence>
<dbReference type="GO" id="GO:0043565">
    <property type="term" value="F:sequence-specific DNA binding"/>
    <property type="evidence" value="ECO:0007669"/>
    <property type="project" value="InterPro"/>
</dbReference>
<dbReference type="Pfam" id="PF25601">
    <property type="entry name" value="AAA_lid_14"/>
    <property type="match status" value="1"/>
</dbReference>
<dbReference type="GO" id="GO:0006355">
    <property type="term" value="P:regulation of DNA-templated transcription"/>
    <property type="evidence" value="ECO:0007669"/>
    <property type="project" value="InterPro"/>
</dbReference>
<dbReference type="PANTHER" id="PTHR32071:SF17">
    <property type="entry name" value="TRANSCRIPTIONAL REGULATOR (NTRC FAMILY)"/>
    <property type="match status" value="1"/>
</dbReference>
<keyword evidence="2" id="KW-0547">Nucleotide-binding</keyword>
<name>A0A520X828_9DELT</name>
<dbReference type="InterPro" id="IPR009057">
    <property type="entry name" value="Homeodomain-like_sf"/>
</dbReference>
<dbReference type="SMART" id="SM00382">
    <property type="entry name" value="AAA"/>
    <property type="match status" value="1"/>
</dbReference>
<gene>
    <name evidence="10" type="ORF">EVJ48_09175</name>
</gene>
<protein>
    <submittedName>
        <fullName evidence="10">Sigma-54-dependent Fis family transcriptional regulator</fullName>
    </submittedName>
</protein>
<dbReference type="InterPro" id="IPR027417">
    <property type="entry name" value="P-loop_NTPase"/>
</dbReference>
<keyword evidence="3" id="KW-0067">ATP-binding</keyword>
<evidence type="ECO:0000259" key="8">
    <source>
        <dbReference type="PROSITE" id="PS50045"/>
    </source>
</evidence>
<dbReference type="Gene3D" id="3.40.50.2300">
    <property type="match status" value="1"/>
</dbReference>
<evidence type="ECO:0000313" key="10">
    <source>
        <dbReference type="EMBL" id="RZV37318.1"/>
    </source>
</evidence>
<evidence type="ECO:0000256" key="6">
    <source>
        <dbReference type="ARBA" id="ARBA00023163"/>
    </source>
</evidence>
<dbReference type="FunFam" id="3.40.50.300:FF:000006">
    <property type="entry name" value="DNA-binding transcriptional regulator NtrC"/>
    <property type="match status" value="1"/>
</dbReference>
<dbReference type="Gene3D" id="1.10.8.60">
    <property type="match status" value="1"/>
</dbReference>
<evidence type="ECO:0000256" key="2">
    <source>
        <dbReference type="ARBA" id="ARBA00022741"/>
    </source>
</evidence>
<dbReference type="Pfam" id="PF00158">
    <property type="entry name" value="Sigma54_activat"/>
    <property type="match status" value="1"/>
</dbReference>
<feature type="modified residue" description="4-aspartylphosphate" evidence="7">
    <location>
        <position position="52"/>
    </location>
</feature>
<dbReference type="GO" id="GO:0005524">
    <property type="term" value="F:ATP binding"/>
    <property type="evidence" value="ECO:0007669"/>
    <property type="project" value="UniProtKB-KW"/>
</dbReference>
<dbReference type="InterPro" id="IPR025943">
    <property type="entry name" value="Sigma_54_int_dom_ATP-bd_2"/>
</dbReference>
<dbReference type="PANTHER" id="PTHR32071">
    <property type="entry name" value="TRANSCRIPTIONAL REGULATORY PROTEIN"/>
    <property type="match status" value="1"/>
</dbReference>
<keyword evidence="4" id="KW-0805">Transcription regulation</keyword>
<organism evidence="10 11">
    <name type="scientific">Candidatus Acidulodesulfobacterium acidiphilum</name>
    <dbReference type="NCBI Taxonomy" id="2597224"/>
    <lineage>
        <taxon>Bacteria</taxon>
        <taxon>Deltaproteobacteria</taxon>
        <taxon>Candidatus Acidulodesulfobacterales</taxon>
        <taxon>Candidatus Acidulodesulfobacterium</taxon>
    </lineage>
</organism>
<dbReference type="Gene3D" id="1.10.10.60">
    <property type="entry name" value="Homeodomain-like"/>
    <property type="match status" value="1"/>
</dbReference>
<keyword evidence="1 7" id="KW-0597">Phosphoprotein</keyword>
<dbReference type="CDD" id="cd00009">
    <property type="entry name" value="AAA"/>
    <property type="match status" value="1"/>
</dbReference>
<keyword evidence="5" id="KW-0238">DNA-binding</keyword>
<dbReference type="InterPro" id="IPR058031">
    <property type="entry name" value="AAA_lid_NorR"/>
</dbReference>
<evidence type="ECO:0000256" key="4">
    <source>
        <dbReference type="ARBA" id="ARBA00023015"/>
    </source>
</evidence>
<dbReference type="Gene3D" id="3.40.50.300">
    <property type="entry name" value="P-loop containing nucleotide triphosphate hydrolases"/>
    <property type="match status" value="1"/>
</dbReference>
<dbReference type="GO" id="GO:0000160">
    <property type="term" value="P:phosphorelay signal transduction system"/>
    <property type="evidence" value="ECO:0007669"/>
    <property type="project" value="InterPro"/>
</dbReference>
<dbReference type="AlphaFoldDB" id="A0A520X828"/>
<sequence length="503" mass="55687">MKIVLIVDDEESIRSSLSGILKDEGYSVITEAGGKAGLNAFADKSPNVVLLDVWLSDSDGSDILREMVRINKNIPVIMISGHSDIDTAIKTIKIGAYDFIEKPLSLDRLVITVENALKYNSLNEKKAILAESLPNSFELIGEAESIKNLREKIYKAAPSSAPVLIAGENGTGKEIAARSVHINSLRSSEPFIAINCAAIPEELIESEIFGYEKGAFTGAAARKKGKFELADGGTLFLDEIGDMSLRMQSKILRVLQEGKFQRIGGDNEIESDVRVIAATNKDLEEEIKSGRFRSDLFFRLNVIPLYIPPLRERKSDIPLLVNYFVKIFSGNTGRLEIDRSALELLQGYSWPGNVRELKNIIERFSILNLYNKVTAEDVAAELKIKYPAVAENNGRVISETESVISSISLTAPIKSDGFYAVEDAKQSHLNYSSGENILCRENSNNIESIMSADLFQQAKENFERAYLIRKLKENGSNVTKTAQTIGMSRRNLQKKISALKIII</sequence>
<dbReference type="PROSITE" id="PS00676">
    <property type="entry name" value="SIGMA54_INTERACT_2"/>
    <property type="match status" value="1"/>
</dbReference>
<proteinExistence type="predicted"/>
<dbReference type="Pfam" id="PF02954">
    <property type="entry name" value="HTH_8"/>
    <property type="match status" value="1"/>
</dbReference>
<dbReference type="PROSITE" id="PS00688">
    <property type="entry name" value="SIGMA54_INTERACT_3"/>
    <property type="match status" value="1"/>
</dbReference>
<comment type="caution">
    <text evidence="10">The sequence shown here is derived from an EMBL/GenBank/DDBJ whole genome shotgun (WGS) entry which is preliminary data.</text>
</comment>
<evidence type="ECO:0000256" key="3">
    <source>
        <dbReference type="ARBA" id="ARBA00022840"/>
    </source>
</evidence>
<dbReference type="InterPro" id="IPR001789">
    <property type="entry name" value="Sig_transdc_resp-reg_receiver"/>
</dbReference>
<dbReference type="Pfam" id="PF00072">
    <property type="entry name" value="Response_reg"/>
    <property type="match status" value="1"/>
</dbReference>
<dbReference type="Proteomes" id="UP000322454">
    <property type="component" value="Unassembled WGS sequence"/>
</dbReference>
<dbReference type="InterPro" id="IPR011006">
    <property type="entry name" value="CheY-like_superfamily"/>
</dbReference>